<organism evidence="1 2">
    <name type="scientific">Bauhinia variegata</name>
    <name type="common">Purple orchid tree</name>
    <name type="synonym">Phanera variegata</name>
    <dbReference type="NCBI Taxonomy" id="167791"/>
    <lineage>
        <taxon>Eukaryota</taxon>
        <taxon>Viridiplantae</taxon>
        <taxon>Streptophyta</taxon>
        <taxon>Embryophyta</taxon>
        <taxon>Tracheophyta</taxon>
        <taxon>Spermatophyta</taxon>
        <taxon>Magnoliopsida</taxon>
        <taxon>eudicotyledons</taxon>
        <taxon>Gunneridae</taxon>
        <taxon>Pentapetalae</taxon>
        <taxon>rosids</taxon>
        <taxon>fabids</taxon>
        <taxon>Fabales</taxon>
        <taxon>Fabaceae</taxon>
        <taxon>Cercidoideae</taxon>
        <taxon>Cercideae</taxon>
        <taxon>Bauhiniinae</taxon>
        <taxon>Bauhinia</taxon>
    </lineage>
</organism>
<sequence length="227" mass="25995">MALLPALATPSNPKFRIKLFPDLPFRLQKCSVLHFPHQTCRTRTYSVKVSMADQNEPKEVEMQIRAIGEKLRGAIPISVKKFPWKKAKDMILHRLLFLTREALKWSLISFFIFGSLSDVVYTFSINRELIIPVGLFVGCISADFLKEILQEVFHCSEEKDLNRHLLGMYCFFVFIKFISTNFVVPAKLFLLHVANGGLMQVLWYWRSIMKDAKDGEEGSSSSGLEAS</sequence>
<keyword evidence="2" id="KW-1185">Reference proteome</keyword>
<reference evidence="1 2" key="1">
    <citation type="journal article" date="2022" name="DNA Res.">
        <title>Chromosomal-level genome assembly of the orchid tree Bauhinia variegata (Leguminosae; Cercidoideae) supports the allotetraploid origin hypothesis of Bauhinia.</title>
        <authorList>
            <person name="Zhong Y."/>
            <person name="Chen Y."/>
            <person name="Zheng D."/>
            <person name="Pang J."/>
            <person name="Liu Y."/>
            <person name="Luo S."/>
            <person name="Meng S."/>
            <person name="Qian L."/>
            <person name="Wei D."/>
            <person name="Dai S."/>
            <person name="Zhou R."/>
        </authorList>
    </citation>
    <scope>NUCLEOTIDE SEQUENCE [LARGE SCALE GENOMIC DNA]</scope>
    <source>
        <strain evidence="1">BV-YZ2020</strain>
    </source>
</reference>
<gene>
    <name evidence="1" type="ORF">L6164_024542</name>
</gene>
<dbReference type="EMBL" id="CM039435">
    <property type="protein sequence ID" value="KAI4316571.1"/>
    <property type="molecule type" value="Genomic_DNA"/>
</dbReference>
<comment type="caution">
    <text evidence="1">The sequence shown here is derived from an EMBL/GenBank/DDBJ whole genome shotgun (WGS) entry which is preliminary data.</text>
</comment>
<protein>
    <submittedName>
        <fullName evidence="1">Uncharacterized protein</fullName>
    </submittedName>
</protein>
<accession>A0ACB9LZ28</accession>
<name>A0ACB9LZ28_BAUVA</name>
<dbReference type="Proteomes" id="UP000828941">
    <property type="component" value="Chromosome 10"/>
</dbReference>
<evidence type="ECO:0000313" key="1">
    <source>
        <dbReference type="EMBL" id="KAI4316571.1"/>
    </source>
</evidence>
<evidence type="ECO:0000313" key="2">
    <source>
        <dbReference type="Proteomes" id="UP000828941"/>
    </source>
</evidence>
<proteinExistence type="predicted"/>